<keyword evidence="13" id="KW-1185">Reference proteome</keyword>
<keyword evidence="5" id="KW-0479">Metal-binding</keyword>
<dbReference type="AlphaFoldDB" id="A0A498K6I7"/>
<dbReference type="Pfam" id="PF11789">
    <property type="entry name" value="zf-Nse"/>
    <property type="match status" value="1"/>
</dbReference>
<dbReference type="SUPFAM" id="SSF57850">
    <property type="entry name" value="RING/U-box"/>
    <property type="match status" value="1"/>
</dbReference>
<organism evidence="12 13">
    <name type="scientific">Malus domestica</name>
    <name type="common">Apple</name>
    <name type="synonym">Pyrus malus</name>
    <dbReference type="NCBI Taxonomy" id="3750"/>
    <lineage>
        <taxon>Eukaryota</taxon>
        <taxon>Viridiplantae</taxon>
        <taxon>Streptophyta</taxon>
        <taxon>Embryophyta</taxon>
        <taxon>Tracheophyta</taxon>
        <taxon>Spermatophyta</taxon>
        <taxon>Magnoliopsida</taxon>
        <taxon>eudicotyledons</taxon>
        <taxon>Gunneridae</taxon>
        <taxon>Pentapetalae</taxon>
        <taxon>rosids</taxon>
        <taxon>fabids</taxon>
        <taxon>Rosales</taxon>
        <taxon>Rosaceae</taxon>
        <taxon>Amygdaloideae</taxon>
        <taxon>Maleae</taxon>
        <taxon>Malus</taxon>
    </lineage>
</organism>
<dbReference type="InterPro" id="IPR004181">
    <property type="entry name" value="Znf_MIZ"/>
</dbReference>
<evidence type="ECO:0000256" key="10">
    <source>
        <dbReference type="PROSITE-ProRule" id="PRU00452"/>
    </source>
</evidence>
<gene>
    <name evidence="12" type="ORF">DVH24_003086</name>
</gene>
<protein>
    <recommendedName>
        <fullName evidence="11">SP-RING-type domain-containing protein</fullName>
    </recommendedName>
</protein>
<evidence type="ECO:0000256" key="2">
    <source>
        <dbReference type="ARBA" id="ARBA00004718"/>
    </source>
</evidence>
<keyword evidence="9" id="KW-0539">Nucleus</keyword>
<evidence type="ECO:0000259" key="11">
    <source>
        <dbReference type="PROSITE" id="PS51044"/>
    </source>
</evidence>
<dbReference type="EMBL" id="RDQH01000329">
    <property type="protein sequence ID" value="RXI03008.1"/>
    <property type="molecule type" value="Genomic_DNA"/>
</dbReference>
<dbReference type="GO" id="GO:0008270">
    <property type="term" value="F:zinc ion binding"/>
    <property type="evidence" value="ECO:0007669"/>
    <property type="project" value="UniProtKB-KW"/>
</dbReference>
<proteinExistence type="inferred from homology"/>
<dbReference type="GO" id="GO:0000724">
    <property type="term" value="P:double-strand break repair via homologous recombination"/>
    <property type="evidence" value="ECO:0007669"/>
    <property type="project" value="InterPro"/>
</dbReference>
<dbReference type="PANTHER" id="PTHR21330">
    <property type="entry name" value="E3 SUMO-PROTEIN LIGASE NSE2"/>
    <property type="match status" value="1"/>
</dbReference>
<dbReference type="GO" id="GO:0016925">
    <property type="term" value="P:protein sumoylation"/>
    <property type="evidence" value="ECO:0007669"/>
    <property type="project" value="UniProtKB-UniPathway"/>
</dbReference>
<comment type="pathway">
    <text evidence="2">Protein modification; protein sumoylation.</text>
</comment>
<sequence>MLVTVFFPKIAHISRELLPSLPPAKNPPIGQPVRPNQVVGNPYNRHPSMASTSRTHGVTGRIRTATANLHEDNQSLISDIGKAFSLMKEIAVDFESAKQFEKVKELENAVVELVATYEDCSHFSSAIESVGHKYQPGPELTDFDKLFKNEVAQLKANSSSVPQNHPLIRQFREVVWKVHHAGEPMPGEEQEDIVMTSNQSTILNVTCPLSGKPVTELEHPVRSVVCKHVYDKGHIMHYLRENNTRCPVAACPAKLKSDKVKDDPLLAADIDELRKTQNQNVMTDVMDVTEFEE</sequence>
<keyword evidence="4" id="KW-0808">Transferase</keyword>
<dbReference type="GO" id="GO:0005634">
    <property type="term" value="C:nucleus"/>
    <property type="evidence" value="ECO:0007669"/>
    <property type="project" value="UniProtKB-SubCell"/>
</dbReference>
<evidence type="ECO:0000256" key="8">
    <source>
        <dbReference type="ARBA" id="ARBA00022833"/>
    </source>
</evidence>
<keyword evidence="6 10" id="KW-0863">Zinc-finger</keyword>
<feature type="domain" description="SP-RING-type" evidence="11">
    <location>
        <begin position="189"/>
        <end position="275"/>
    </location>
</feature>
<evidence type="ECO:0000256" key="4">
    <source>
        <dbReference type="ARBA" id="ARBA00022679"/>
    </source>
</evidence>
<reference evidence="12 13" key="1">
    <citation type="submission" date="2018-10" db="EMBL/GenBank/DDBJ databases">
        <title>A high-quality apple genome assembly.</title>
        <authorList>
            <person name="Hu J."/>
        </authorList>
    </citation>
    <scope>NUCLEOTIDE SEQUENCE [LARGE SCALE GENOMIC DNA]</scope>
    <source>
        <strain evidence="13">cv. HFTH1</strain>
        <tissue evidence="12">Young leaf</tissue>
    </source>
</reference>
<evidence type="ECO:0000256" key="3">
    <source>
        <dbReference type="ARBA" id="ARBA00008212"/>
    </source>
</evidence>
<dbReference type="InterPro" id="IPR013083">
    <property type="entry name" value="Znf_RING/FYVE/PHD"/>
</dbReference>
<dbReference type="PANTHER" id="PTHR21330:SF1">
    <property type="entry name" value="E3 SUMO-PROTEIN LIGASE NSE2"/>
    <property type="match status" value="1"/>
</dbReference>
<accession>A0A498K6I7</accession>
<comment type="caution">
    <text evidence="12">The sequence shown here is derived from an EMBL/GenBank/DDBJ whole genome shotgun (WGS) entry which is preliminary data.</text>
</comment>
<evidence type="ECO:0000256" key="5">
    <source>
        <dbReference type="ARBA" id="ARBA00022723"/>
    </source>
</evidence>
<dbReference type="PROSITE" id="PS51044">
    <property type="entry name" value="ZF_SP_RING"/>
    <property type="match status" value="1"/>
</dbReference>
<keyword evidence="8" id="KW-0862">Zinc</keyword>
<comment type="subcellular location">
    <subcellularLocation>
        <location evidence="1">Nucleus</location>
    </subcellularLocation>
</comment>
<dbReference type="Gene3D" id="3.30.40.10">
    <property type="entry name" value="Zinc/RING finger domain, C3HC4 (zinc finger)"/>
    <property type="match status" value="1"/>
</dbReference>
<dbReference type="InterPro" id="IPR026846">
    <property type="entry name" value="Nse2(Mms21)"/>
</dbReference>
<evidence type="ECO:0000256" key="7">
    <source>
        <dbReference type="ARBA" id="ARBA00022786"/>
    </source>
</evidence>
<comment type="similarity">
    <text evidence="3">Belongs to the NSE2 family.</text>
</comment>
<dbReference type="Proteomes" id="UP000290289">
    <property type="component" value="Chromosome 3"/>
</dbReference>
<keyword evidence="7" id="KW-0833">Ubl conjugation pathway</keyword>
<dbReference type="UniPathway" id="UPA00886"/>
<dbReference type="STRING" id="3750.A0A498K6I7"/>
<dbReference type="GO" id="GO:0030915">
    <property type="term" value="C:Smc5-Smc6 complex"/>
    <property type="evidence" value="ECO:0007669"/>
    <property type="project" value="InterPro"/>
</dbReference>
<dbReference type="GO" id="GO:0061665">
    <property type="term" value="F:SUMO ligase activity"/>
    <property type="evidence" value="ECO:0007669"/>
    <property type="project" value="TreeGrafter"/>
</dbReference>
<evidence type="ECO:0000256" key="6">
    <source>
        <dbReference type="ARBA" id="ARBA00022771"/>
    </source>
</evidence>
<name>A0A498K6I7_MALDO</name>
<dbReference type="CDD" id="cd16651">
    <property type="entry name" value="SPL-RING_NSE2"/>
    <property type="match status" value="1"/>
</dbReference>
<evidence type="ECO:0000313" key="13">
    <source>
        <dbReference type="Proteomes" id="UP000290289"/>
    </source>
</evidence>
<evidence type="ECO:0000313" key="12">
    <source>
        <dbReference type="EMBL" id="RXI03008.1"/>
    </source>
</evidence>
<evidence type="ECO:0000256" key="1">
    <source>
        <dbReference type="ARBA" id="ARBA00004123"/>
    </source>
</evidence>
<evidence type="ECO:0000256" key="9">
    <source>
        <dbReference type="ARBA" id="ARBA00023242"/>
    </source>
</evidence>